<keyword evidence="3" id="KW-1185">Reference proteome</keyword>
<dbReference type="Pfam" id="PF00903">
    <property type="entry name" value="Glyoxalase"/>
    <property type="match status" value="1"/>
</dbReference>
<protein>
    <recommendedName>
        <fullName evidence="1">VOC domain-containing protein</fullName>
    </recommendedName>
</protein>
<dbReference type="InterPro" id="IPR037523">
    <property type="entry name" value="VOC_core"/>
</dbReference>
<proteinExistence type="predicted"/>
<dbReference type="RefSeq" id="WP_343952154.1">
    <property type="nucleotide sequence ID" value="NZ_BAAAHQ010000023.1"/>
</dbReference>
<comment type="caution">
    <text evidence="2">The sequence shown here is derived from an EMBL/GenBank/DDBJ whole genome shotgun (WGS) entry which is preliminary data.</text>
</comment>
<sequence>MRFSYAIVYVSDVVEAVDFYERAFGFARAFVHESGDFAQLATGGTALAFTSHRLGAQAVPVPYTALSPAMPPVGLEFTFTTEDVAGGFARAVAAGATAVAEPHETAWGQVVSYVRDPYGVLVGIASPVAGFS</sequence>
<organism evidence="2 3">
    <name type="scientific">Nonomuraea longicatena</name>
    <dbReference type="NCBI Taxonomy" id="83682"/>
    <lineage>
        <taxon>Bacteria</taxon>
        <taxon>Bacillati</taxon>
        <taxon>Actinomycetota</taxon>
        <taxon>Actinomycetes</taxon>
        <taxon>Streptosporangiales</taxon>
        <taxon>Streptosporangiaceae</taxon>
        <taxon>Nonomuraea</taxon>
    </lineage>
</organism>
<dbReference type="EMBL" id="BAAAHQ010000023">
    <property type="protein sequence ID" value="GAA0937788.1"/>
    <property type="molecule type" value="Genomic_DNA"/>
</dbReference>
<dbReference type="PROSITE" id="PS51819">
    <property type="entry name" value="VOC"/>
    <property type="match status" value="1"/>
</dbReference>
<evidence type="ECO:0000313" key="3">
    <source>
        <dbReference type="Proteomes" id="UP001501578"/>
    </source>
</evidence>
<name>A0ABP4AJY0_9ACTN</name>
<accession>A0ABP4AJY0</accession>
<evidence type="ECO:0000259" key="1">
    <source>
        <dbReference type="PROSITE" id="PS51819"/>
    </source>
</evidence>
<dbReference type="SUPFAM" id="SSF54593">
    <property type="entry name" value="Glyoxalase/Bleomycin resistance protein/Dihydroxybiphenyl dioxygenase"/>
    <property type="match status" value="1"/>
</dbReference>
<evidence type="ECO:0000313" key="2">
    <source>
        <dbReference type="EMBL" id="GAA0937788.1"/>
    </source>
</evidence>
<dbReference type="Gene3D" id="3.10.180.10">
    <property type="entry name" value="2,3-Dihydroxybiphenyl 1,2-Dioxygenase, domain 1"/>
    <property type="match status" value="1"/>
</dbReference>
<dbReference type="InterPro" id="IPR004360">
    <property type="entry name" value="Glyas_Fos-R_dOase_dom"/>
</dbReference>
<reference evidence="3" key="1">
    <citation type="journal article" date="2019" name="Int. J. Syst. Evol. Microbiol.">
        <title>The Global Catalogue of Microorganisms (GCM) 10K type strain sequencing project: providing services to taxonomists for standard genome sequencing and annotation.</title>
        <authorList>
            <consortium name="The Broad Institute Genomics Platform"/>
            <consortium name="The Broad Institute Genome Sequencing Center for Infectious Disease"/>
            <person name="Wu L."/>
            <person name="Ma J."/>
        </authorList>
    </citation>
    <scope>NUCLEOTIDE SEQUENCE [LARGE SCALE GENOMIC DNA]</scope>
    <source>
        <strain evidence="3">JCM 11136</strain>
    </source>
</reference>
<feature type="domain" description="VOC" evidence="1">
    <location>
        <begin position="2"/>
        <end position="127"/>
    </location>
</feature>
<dbReference type="PANTHER" id="PTHR34109">
    <property type="entry name" value="BNAUNNG04460D PROTEIN-RELATED"/>
    <property type="match status" value="1"/>
</dbReference>
<dbReference type="Proteomes" id="UP001501578">
    <property type="component" value="Unassembled WGS sequence"/>
</dbReference>
<dbReference type="InterPro" id="IPR029068">
    <property type="entry name" value="Glyas_Bleomycin-R_OHBP_Dase"/>
</dbReference>
<gene>
    <name evidence="2" type="ORF">GCM10009560_47380</name>
</gene>